<dbReference type="Pfam" id="PF00989">
    <property type="entry name" value="PAS"/>
    <property type="match status" value="2"/>
</dbReference>
<protein>
    <recommendedName>
        <fullName evidence="10">Sensor protein FixL</fullName>
        <ecNumber evidence="2">2.7.13.3</ecNumber>
    </recommendedName>
</protein>
<evidence type="ECO:0000256" key="10">
    <source>
        <dbReference type="ARBA" id="ARBA00070616"/>
    </source>
</evidence>
<organism evidence="15 16">
    <name type="scientific">Caulobacter henricii</name>
    <dbReference type="NCBI Taxonomy" id="69395"/>
    <lineage>
        <taxon>Bacteria</taxon>
        <taxon>Pseudomonadati</taxon>
        <taxon>Pseudomonadota</taxon>
        <taxon>Alphaproteobacteria</taxon>
        <taxon>Caulobacterales</taxon>
        <taxon>Caulobacteraceae</taxon>
        <taxon>Caulobacter</taxon>
    </lineage>
</organism>
<dbReference type="InterPro" id="IPR000700">
    <property type="entry name" value="PAS-assoc_C"/>
</dbReference>
<evidence type="ECO:0000256" key="5">
    <source>
        <dbReference type="ARBA" id="ARBA00022741"/>
    </source>
</evidence>
<dbReference type="Proteomes" id="UP000056905">
    <property type="component" value="Chromosome"/>
</dbReference>
<dbReference type="PROSITE" id="PS50109">
    <property type="entry name" value="HIS_KIN"/>
    <property type="match status" value="1"/>
</dbReference>
<dbReference type="PANTHER" id="PTHR43065">
    <property type="entry name" value="SENSOR HISTIDINE KINASE"/>
    <property type="match status" value="1"/>
</dbReference>
<evidence type="ECO:0000259" key="14">
    <source>
        <dbReference type="PROSITE" id="PS50113"/>
    </source>
</evidence>
<dbReference type="GO" id="GO:0005524">
    <property type="term" value="F:ATP binding"/>
    <property type="evidence" value="ECO:0007669"/>
    <property type="project" value="UniProtKB-KW"/>
</dbReference>
<evidence type="ECO:0000256" key="1">
    <source>
        <dbReference type="ARBA" id="ARBA00000085"/>
    </source>
</evidence>
<keyword evidence="7" id="KW-0067">ATP-binding</keyword>
<dbReference type="PROSITE" id="PS50113">
    <property type="entry name" value="PAC"/>
    <property type="match status" value="1"/>
</dbReference>
<evidence type="ECO:0000256" key="4">
    <source>
        <dbReference type="ARBA" id="ARBA00022679"/>
    </source>
</evidence>
<keyword evidence="8" id="KW-0902">Two-component regulatory system</keyword>
<dbReference type="EC" id="2.7.13.3" evidence="2"/>
<dbReference type="NCBIfam" id="TIGR00229">
    <property type="entry name" value="sensory_box"/>
    <property type="match status" value="2"/>
</dbReference>
<dbReference type="InterPro" id="IPR013767">
    <property type="entry name" value="PAS_fold"/>
</dbReference>
<reference evidence="15 16" key="1">
    <citation type="submission" date="2015-10" db="EMBL/GenBank/DDBJ databases">
        <title>Conservation of the essential genome among Caulobacter and Brevundimonas species.</title>
        <authorList>
            <person name="Scott D."/>
            <person name="Ely B."/>
        </authorList>
    </citation>
    <scope>NUCLEOTIDE SEQUENCE [LARGE SCALE GENOMIC DNA]</scope>
    <source>
        <strain evidence="15 16">CB4</strain>
    </source>
</reference>
<accession>A0A0P0NXH3</accession>
<feature type="transmembrane region" description="Helical" evidence="11">
    <location>
        <begin position="45"/>
        <end position="76"/>
    </location>
</feature>
<keyword evidence="11" id="KW-1133">Transmembrane helix</keyword>
<feature type="domain" description="PAS" evidence="13">
    <location>
        <begin position="133"/>
        <end position="188"/>
    </location>
</feature>
<keyword evidence="16" id="KW-1185">Reference proteome</keyword>
<comment type="catalytic activity">
    <reaction evidence="1">
        <text>ATP + protein L-histidine = ADP + protein N-phospho-L-histidine.</text>
        <dbReference type="EC" id="2.7.13.3"/>
    </reaction>
</comment>
<dbReference type="SUPFAM" id="SSF55785">
    <property type="entry name" value="PYP-like sensor domain (PAS domain)"/>
    <property type="match status" value="2"/>
</dbReference>
<dbReference type="InterPro" id="IPR001610">
    <property type="entry name" value="PAC"/>
</dbReference>
<dbReference type="KEGG" id="chq:AQ619_02490"/>
<keyword evidence="6 15" id="KW-0418">Kinase</keyword>
<evidence type="ECO:0000256" key="2">
    <source>
        <dbReference type="ARBA" id="ARBA00012438"/>
    </source>
</evidence>
<dbReference type="Pfam" id="PF02518">
    <property type="entry name" value="HATPase_c"/>
    <property type="match status" value="1"/>
</dbReference>
<dbReference type="InterPro" id="IPR036097">
    <property type="entry name" value="HisK_dim/P_sf"/>
</dbReference>
<evidence type="ECO:0000313" key="16">
    <source>
        <dbReference type="Proteomes" id="UP000056905"/>
    </source>
</evidence>
<dbReference type="InterPro" id="IPR003594">
    <property type="entry name" value="HATPase_dom"/>
</dbReference>
<feature type="transmembrane region" description="Helical" evidence="11">
    <location>
        <begin position="12"/>
        <end position="33"/>
    </location>
</feature>
<evidence type="ECO:0000256" key="7">
    <source>
        <dbReference type="ARBA" id="ARBA00022840"/>
    </source>
</evidence>
<dbReference type="InterPro" id="IPR000014">
    <property type="entry name" value="PAS"/>
</dbReference>
<dbReference type="SMART" id="SM00387">
    <property type="entry name" value="HATPase_c"/>
    <property type="match status" value="1"/>
</dbReference>
<feature type="transmembrane region" description="Helical" evidence="11">
    <location>
        <begin position="88"/>
        <end position="109"/>
    </location>
</feature>
<evidence type="ECO:0000259" key="13">
    <source>
        <dbReference type="PROSITE" id="PS50112"/>
    </source>
</evidence>
<evidence type="ECO:0000313" key="15">
    <source>
        <dbReference type="EMBL" id="ALL12320.1"/>
    </source>
</evidence>
<dbReference type="Gene3D" id="1.10.287.130">
    <property type="match status" value="1"/>
</dbReference>
<evidence type="ECO:0000256" key="8">
    <source>
        <dbReference type="ARBA" id="ARBA00023012"/>
    </source>
</evidence>
<dbReference type="PROSITE" id="PS50112">
    <property type="entry name" value="PAS"/>
    <property type="match status" value="2"/>
</dbReference>
<sequence length="630" mass="67733">MASGSGLQQDQIKSYGLTLAIFGLAVAVRWLAAPWLGNHAAFLPFIAPVVAAAAFGCVGAGLAATGLGLLTGLAFLGKTPQASDPTLVLVQALFFLLAALGVTLVGARVGRLRRGTVSSQGREALRERQAEVVASELSLLIDGATEYAISMLDPEGRVLIWNAGGQRLMGWSEAEVIGQSVSIFYPQDARQAGKPQADLARVQAEGKVEEDGWFLRKDGSEFLAHVSLTALHDRDGVLRGFGKVLRDVTDQRASERALDAGAEHLRSILSTVPDAMIVIDDRGKILSFSAAAERLFGFQEAEMVGENVRCLMPSPDQERHDGYIERYLSTGERKVIGKGRIVVGRRKDGSTFPMELWVGEATSHGPRVFTGFVRDLTERQRTQARLEELQAELIHIARVSGMGTMASTLAHELNQPITAVANYVEAVRDLLLEPDPDDLPMIREALGDAAGEAMRAGNIVRRLRAFVARGEVEKTVEDLPAVIHEAAALGLMGARDQGLDPVFALDPAATPVLIDRVQIQQVVINLARNAVEAMAGTDQPRLWLSTQDQGDDLVRVTIADNGPGVSPAIASQLFTAFVSTKVEGMGLGLSICRTIVEANGGRIWHEPRPGGGSQFHFTLVKVEKEAFHDS</sequence>
<gene>
    <name evidence="15" type="ORF">AQ619_02490</name>
</gene>
<dbReference type="STRING" id="69395.AQ619_02490"/>
<dbReference type="GO" id="GO:0006355">
    <property type="term" value="P:regulation of DNA-templated transcription"/>
    <property type="evidence" value="ECO:0007669"/>
    <property type="project" value="InterPro"/>
</dbReference>
<dbReference type="Gene3D" id="3.30.450.20">
    <property type="entry name" value="PAS domain"/>
    <property type="match status" value="2"/>
</dbReference>
<dbReference type="CDD" id="cd00130">
    <property type="entry name" value="PAS"/>
    <property type="match status" value="2"/>
</dbReference>
<dbReference type="PANTHER" id="PTHR43065:SF10">
    <property type="entry name" value="PEROXIDE STRESS-ACTIVATED HISTIDINE KINASE MAK3"/>
    <property type="match status" value="1"/>
</dbReference>
<feature type="domain" description="PAS" evidence="13">
    <location>
        <begin position="261"/>
        <end position="331"/>
    </location>
</feature>
<feature type="domain" description="PAC" evidence="14">
    <location>
        <begin position="208"/>
        <end position="260"/>
    </location>
</feature>
<dbReference type="InterPro" id="IPR004358">
    <property type="entry name" value="Sig_transdc_His_kin-like_C"/>
</dbReference>
<feature type="domain" description="Histidine kinase" evidence="12">
    <location>
        <begin position="408"/>
        <end position="623"/>
    </location>
</feature>
<dbReference type="SMART" id="SM00086">
    <property type="entry name" value="PAC"/>
    <property type="match status" value="2"/>
</dbReference>
<dbReference type="SMART" id="SM00091">
    <property type="entry name" value="PAS"/>
    <property type="match status" value="2"/>
</dbReference>
<dbReference type="OrthoDB" id="9789238at2"/>
<dbReference type="PRINTS" id="PR00344">
    <property type="entry name" value="BCTRLSENSOR"/>
</dbReference>
<evidence type="ECO:0000256" key="11">
    <source>
        <dbReference type="SAM" id="Phobius"/>
    </source>
</evidence>
<comment type="function">
    <text evidence="9">Putative oxygen sensor; modulates the activity of FixJ, a transcriptional activator of nitrogen fixation fixK gene. FixL probably acts as a kinase that phosphorylates FixJ.</text>
</comment>
<dbReference type="SUPFAM" id="SSF47384">
    <property type="entry name" value="Homodimeric domain of signal transducing histidine kinase"/>
    <property type="match status" value="1"/>
</dbReference>
<evidence type="ECO:0000256" key="9">
    <source>
        <dbReference type="ARBA" id="ARBA00059827"/>
    </source>
</evidence>
<evidence type="ECO:0000256" key="6">
    <source>
        <dbReference type="ARBA" id="ARBA00022777"/>
    </source>
</evidence>
<dbReference type="Pfam" id="PF00512">
    <property type="entry name" value="HisKA"/>
    <property type="match status" value="1"/>
</dbReference>
<keyword evidence="11" id="KW-0472">Membrane</keyword>
<dbReference type="AlphaFoldDB" id="A0A0P0NXH3"/>
<dbReference type="SUPFAM" id="SSF55874">
    <property type="entry name" value="ATPase domain of HSP90 chaperone/DNA topoisomerase II/histidine kinase"/>
    <property type="match status" value="1"/>
</dbReference>
<dbReference type="FunFam" id="3.30.450.20:FF:000060">
    <property type="entry name" value="Sensor protein FixL"/>
    <property type="match status" value="1"/>
</dbReference>
<dbReference type="InterPro" id="IPR035965">
    <property type="entry name" value="PAS-like_dom_sf"/>
</dbReference>
<dbReference type="InterPro" id="IPR005467">
    <property type="entry name" value="His_kinase_dom"/>
</dbReference>
<dbReference type="InterPro" id="IPR003661">
    <property type="entry name" value="HisK_dim/P_dom"/>
</dbReference>
<name>A0A0P0NXH3_9CAUL</name>
<dbReference type="CDD" id="cd00082">
    <property type="entry name" value="HisKA"/>
    <property type="match status" value="1"/>
</dbReference>
<keyword evidence="3" id="KW-0597">Phosphoprotein</keyword>
<dbReference type="EMBL" id="CP013002">
    <property type="protein sequence ID" value="ALL12320.1"/>
    <property type="molecule type" value="Genomic_DNA"/>
</dbReference>
<evidence type="ECO:0000256" key="3">
    <source>
        <dbReference type="ARBA" id="ARBA00022553"/>
    </source>
</evidence>
<evidence type="ECO:0000259" key="12">
    <source>
        <dbReference type="PROSITE" id="PS50109"/>
    </source>
</evidence>
<keyword evidence="11" id="KW-0812">Transmembrane</keyword>
<dbReference type="SMART" id="SM00388">
    <property type="entry name" value="HisKA"/>
    <property type="match status" value="1"/>
</dbReference>
<keyword evidence="5" id="KW-0547">Nucleotide-binding</keyword>
<dbReference type="Gene3D" id="6.10.250.2580">
    <property type="match status" value="1"/>
</dbReference>
<dbReference type="GO" id="GO:0000155">
    <property type="term" value="F:phosphorelay sensor kinase activity"/>
    <property type="evidence" value="ECO:0007669"/>
    <property type="project" value="InterPro"/>
</dbReference>
<dbReference type="Gene3D" id="3.30.565.10">
    <property type="entry name" value="Histidine kinase-like ATPase, C-terminal domain"/>
    <property type="match status" value="1"/>
</dbReference>
<keyword evidence="4" id="KW-0808">Transferase</keyword>
<proteinExistence type="predicted"/>
<dbReference type="RefSeq" id="WP_062143786.1">
    <property type="nucleotide sequence ID" value="NZ_CP013002.1"/>
</dbReference>
<dbReference type="InterPro" id="IPR036890">
    <property type="entry name" value="HATPase_C_sf"/>
</dbReference>